<sequence length="646" mass="71084">MAMIKKWMLTSLMAFTLVFVSFTNTVHITFAAGKTATLAIVGESQKGVILCPKEVSIKDGETAYSLLQKVMGTKVTAEDTKYGIYVKGIDGLMAGDTSGWTYDVNDKAAMVGADSYKLESGDVVAFRFITDWTNMSTEKLQQVLDKIGTCKIDPDATKPEEQKPDGQNPEEQKPDGQNPEEQKPDGQNPEEQKPDGQNPEEQKPDGQNPEEQKPDGQNPEEQKPDGQNPEEQKPDGQNPEEQKLDGQNQNDNASEEPIKNDLLMKRLDQAINKTSQKMMKDGIDSDWVAIALARSGNNIPVEMKISYLQSLTQKVEKRLKRFSATDIARTILAVSAVNGNPTNVAGNNLVQQLYQSEKLNSVTGYTFALLALDTKKYEVPAGAKWNRAALVKEILHAQHTDGGWTYDVESSKTAASNIDVTGMVLSALAPYQKQPEVKEVVDKAVQYLSNKQLNTGGFEADGQENSNSVAQAIIGTSIIGIDPTSKMFTKNNVSAVQNLISYQLTNGEFKWLPSDTEGNSMATEQALLALVQYKAFVNGKGSIYDWTNLSIKNEKEPVEEPKESKEPIVDEQNIIDKQGVIQKPGKQTNDENYRVVTENEKVNNEKTAKNLQLPKTGTSAWDTAMPVGMGVLCIASAYVLWRRKAA</sequence>
<dbReference type="eggNOG" id="COG1657">
    <property type="taxonomic scope" value="Bacteria"/>
</dbReference>
<dbReference type="Gene3D" id="2.170.130.30">
    <property type="match status" value="1"/>
</dbReference>
<keyword evidence="2" id="KW-1133">Transmembrane helix</keyword>
<comment type="caution">
    <text evidence="5">The sequence shown here is derived from an EMBL/GenBank/DDBJ whole genome shotgun (WGS) entry which is preliminary data.</text>
</comment>
<dbReference type="InterPro" id="IPR051588">
    <property type="entry name" value="Cobalamin_Transport"/>
</dbReference>
<dbReference type="PANTHER" id="PTHR10559:SF18">
    <property type="entry name" value="TRANSCOBALAMIN II"/>
    <property type="match status" value="1"/>
</dbReference>
<dbReference type="AlphaFoldDB" id="A0A073K9L1"/>
<protein>
    <submittedName>
        <fullName evidence="5">Cell wall anchor protein</fullName>
    </submittedName>
</protein>
<evidence type="ECO:0000256" key="1">
    <source>
        <dbReference type="SAM" id="MobiDB-lite"/>
    </source>
</evidence>
<feature type="region of interest" description="Disordered" evidence="1">
    <location>
        <begin position="151"/>
        <end position="263"/>
    </location>
</feature>
<dbReference type="PANTHER" id="PTHR10559">
    <property type="entry name" value="TRANSCOBALAMIN-1/GASTRIC INTRINSIC FACTOR"/>
    <property type="match status" value="1"/>
</dbReference>
<gene>
    <name evidence="5" type="ORF">BAGA_10085</name>
</gene>
<dbReference type="CDD" id="cd00688">
    <property type="entry name" value="ISOPREN_C2_like"/>
    <property type="match status" value="1"/>
</dbReference>
<dbReference type="InterPro" id="IPR027954">
    <property type="entry name" value="Transcobalamin-like_C"/>
</dbReference>
<dbReference type="Gene3D" id="1.50.10.20">
    <property type="match status" value="1"/>
</dbReference>
<dbReference type="Proteomes" id="UP000027778">
    <property type="component" value="Unassembled WGS sequence"/>
</dbReference>
<name>A0A073K9L1_9BACI</name>
<feature type="signal peptide" evidence="3">
    <location>
        <begin position="1"/>
        <end position="31"/>
    </location>
</feature>
<keyword evidence="2" id="KW-0812">Transmembrane</keyword>
<feature type="chain" id="PRO_5001692513" evidence="3">
    <location>
        <begin position="32"/>
        <end position="646"/>
    </location>
</feature>
<evidence type="ECO:0000259" key="4">
    <source>
        <dbReference type="Pfam" id="PF14478"/>
    </source>
</evidence>
<dbReference type="SUPFAM" id="SSF48239">
    <property type="entry name" value="Terpenoid cyclases/Protein prenyltransferases"/>
    <property type="match status" value="1"/>
</dbReference>
<keyword evidence="2" id="KW-0472">Membrane</keyword>
<accession>A0A073K9L1</accession>
<dbReference type="EMBL" id="JOTM01000018">
    <property type="protein sequence ID" value="KEK23270.1"/>
    <property type="molecule type" value="Genomic_DNA"/>
</dbReference>
<dbReference type="RefSeq" id="WP_033675872.1">
    <property type="nucleotide sequence ID" value="NZ_JOTM01000018.1"/>
</dbReference>
<feature type="domain" description="Transcobalamin-like C-terminal" evidence="4">
    <location>
        <begin position="60"/>
        <end position="129"/>
    </location>
</feature>
<organism evidence="5 6">
    <name type="scientific">Bacillus gaemokensis</name>
    <dbReference type="NCBI Taxonomy" id="574375"/>
    <lineage>
        <taxon>Bacteria</taxon>
        <taxon>Bacillati</taxon>
        <taxon>Bacillota</taxon>
        <taxon>Bacilli</taxon>
        <taxon>Bacillales</taxon>
        <taxon>Bacillaceae</taxon>
        <taxon>Bacillus</taxon>
        <taxon>Bacillus cereus group</taxon>
    </lineage>
</organism>
<reference evidence="5 6" key="1">
    <citation type="submission" date="2014-06" db="EMBL/GenBank/DDBJ databases">
        <title>Draft genome sequence of Bacillus gaemokensis JCM 15801 (MCCC 1A00707).</title>
        <authorList>
            <person name="Lai Q."/>
            <person name="Liu Y."/>
            <person name="Shao Z."/>
        </authorList>
    </citation>
    <scope>NUCLEOTIDE SEQUENCE [LARGE SCALE GENOMIC DNA]</scope>
    <source>
        <strain evidence="5 6">JCM 15801</strain>
    </source>
</reference>
<dbReference type="STRING" id="574375.AZF08_14825"/>
<dbReference type="Pfam" id="PF14478">
    <property type="entry name" value="DUF4430"/>
    <property type="match status" value="1"/>
</dbReference>
<evidence type="ECO:0000256" key="2">
    <source>
        <dbReference type="SAM" id="Phobius"/>
    </source>
</evidence>
<dbReference type="InterPro" id="IPR008930">
    <property type="entry name" value="Terpenoid_cyclase/PrenylTrfase"/>
</dbReference>
<evidence type="ECO:0000313" key="5">
    <source>
        <dbReference type="EMBL" id="KEK23270.1"/>
    </source>
</evidence>
<evidence type="ECO:0000256" key="3">
    <source>
        <dbReference type="SAM" id="SignalP"/>
    </source>
</evidence>
<feature type="compositionally biased region" description="Basic and acidic residues" evidence="1">
    <location>
        <begin position="152"/>
        <end position="244"/>
    </location>
</feature>
<keyword evidence="3" id="KW-0732">Signal</keyword>
<feature type="transmembrane region" description="Helical" evidence="2">
    <location>
        <begin position="623"/>
        <end position="641"/>
    </location>
</feature>
<evidence type="ECO:0000313" key="6">
    <source>
        <dbReference type="Proteomes" id="UP000027778"/>
    </source>
</evidence>
<keyword evidence="6" id="KW-1185">Reference proteome</keyword>
<proteinExistence type="predicted"/>